<dbReference type="InterPro" id="IPR006564">
    <property type="entry name" value="Znf_PMZ"/>
</dbReference>
<gene>
    <name evidence="8" type="ORF">Ahy_B08g092083</name>
</gene>
<dbReference type="EMBL" id="SDMP01000018">
    <property type="protein sequence ID" value="RYQ96352.1"/>
    <property type="molecule type" value="Genomic_DNA"/>
</dbReference>
<feature type="domain" description="CCHC-type" evidence="6">
    <location>
        <begin position="114"/>
        <end position="129"/>
    </location>
</feature>
<keyword evidence="3" id="KW-0862">Zinc</keyword>
<evidence type="ECO:0000256" key="5">
    <source>
        <dbReference type="SAM" id="MobiDB-lite"/>
    </source>
</evidence>
<dbReference type="Pfam" id="PF04434">
    <property type="entry name" value="SWIM"/>
    <property type="match status" value="1"/>
</dbReference>
<feature type="region of interest" description="Disordered" evidence="5">
    <location>
        <begin position="69"/>
        <end position="105"/>
    </location>
</feature>
<organism evidence="8 9">
    <name type="scientific">Arachis hypogaea</name>
    <name type="common">Peanut</name>
    <dbReference type="NCBI Taxonomy" id="3818"/>
    <lineage>
        <taxon>Eukaryota</taxon>
        <taxon>Viridiplantae</taxon>
        <taxon>Streptophyta</taxon>
        <taxon>Embryophyta</taxon>
        <taxon>Tracheophyta</taxon>
        <taxon>Spermatophyta</taxon>
        <taxon>Magnoliopsida</taxon>
        <taxon>eudicotyledons</taxon>
        <taxon>Gunneridae</taxon>
        <taxon>Pentapetalae</taxon>
        <taxon>rosids</taxon>
        <taxon>fabids</taxon>
        <taxon>Fabales</taxon>
        <taxon>Fabaceae</taxon>
        <taxon>Papilionoideae</taxon>
        <taxon>50 kb inversion clade</taxon>
        <taxon>dalbergioids sensu lato</taxon>
        <taxon>Dalbergieae</taxon>
        <taxon>Pterocarpus clade</taxon>
        <taxon>Arachis</taxon>
    </lineage>
</organism>
<dbReference type="PANTHER" id="PTHR31973:SF189">
    <property type="entry name" value="TRANSPOSASE, MUDR, PLANT, MULE TRANSPOSASE DOMAIN PROTEIN-RELATED"/>
    <property type="match status" value="1"/>
</dbReference>
<evidence type="ECO:0000256" key="3">
    <source>
        <dbReference type="ARBA" id="ARBA00022833"/>
    </source>
</evidence>
<name>A0A444Y312_ARAHY</name>
<dbReference type="AlphaFoldDB" id="A0A444Y312"/>
<feature type="domain" description="SWIM-type" evidence="7">
    <location>
        <begin position="1"/>
        <end position="33"/>
    </location>
</feature>
<protein>
    <recommendedName>
        <fullName evidence="10">SWIM-type domain-containing protein</fullName>
    </recommendedName>
</protein>
<evidence type="ECO:0000313" key="8">
    <source>
        <dbReference type="EMBL" id="RYQ96352.1"/>
    </source>
</evidence>
<dbReference type="InterPro" id="IPR036875">
    <property type="entry name" value="Znf_CCHC_sf"/>
</dbReference>
<dbReference type="SMART" id="SM00575">
    <property type="entry name" value="ZnF_PMZ"/>
    <property type="match status" value="1"/>
</dbReference>
<keyword evidence="1" id="KW-0479">Metal-binding</keyword>
<reference evidence="8 9" key="1">
    <citation type="submission" date="2019-01" db="EMBL/GenBank/DDBJ databases">
        <title>Sequencing of cultivated peanut Arachis hypogaea provides insights into genome evolution and oil improvement.</title>
        <authorList>
            <person name="Chen X."/>
        </authorList>
    </citation>
    <scope>NUCLEOTIDE SEQUENCE [LARGE SCALE GENOMIC DNA]</scope>
    <source>
        <strain evidence="9">cv. Fuhuasheng</strain>
        <tissue evidence="8">Leaves</tissue>
    </source>
</reference>
<proteinExistence type="predicted"/>
<dbReference type="PANTHER" id="PTHR31973">
    <property type="entry name" value="POLYPROTEIN, PUTATIVE-RELATED"/>
    <property type="match status" value="1"/>
</dbReference>
<comment type="caution">
    <text evidence="8">The sequence shown here is derived from an EMBL/GenBank/DDBJ whole genome shotgun (WGS) entry which is preliminary data.</text>
</comment>
<dbReference type="Proteomes" id="UP000289738">
    <property type="component" value="Chromosome B08"/>
</dbReference>
<dbReference type="GO" id="GO:0003676">
    <property type="term" value="F:nucleic acid binding"/>
    <property type="evidence" value="ECO:0007669"/>
    <property type="project" value="InterPro"/>
</dbReference>
<evidence type="ECO:0000313" key="9">
    <source>
        <dbReference type="Proteomes" id="UP000289738"/>
    </source>
</evidence>
<evidence type="ECO:0000256" key="4">
    <source>
        <dbReference type="PROSITE-ProRule" id="PRU00047"/>
    </source>
</evidence>
<evidence type="ECO:0000256" key="1">
    <source>
        <dbReference type="ARBA" id="ARBA00022723"/>
    </source>
</evidence>
<dbReference type="PROSITE" id="PS50966">
    <property type="entry name" value="ZF_SWIM"/>
    <property type="match status" value="1"/>
</dbReference>
<dbReference type="PROSITE" id="PS50158">
    <property type="entry name" value="ZF_CCHC"/>
    <property type="match status" value="1"/>
</dbReference>
<evidence type="ECO:0000259" key="7">
    <source>
        <dbReference type="PROSITE" id="PS50966"/>
    </source>
</evidence>
<dbReference type="SUPFAM" id="SSF57756">
    <property type="entry name" value="Retrovirus zinc finger-like domains"/>
    <property type="match status" value="1"/>
</dbReference>
<evidence type="ECO:0000256" key="2">
    <source>
        <dbReference type="ARBA" id="ARBA00022771"/>
    </source>
</evidence>
<evidence type="ECO:0000259" key="6">
    <source>
        <dbReference type="PROSITE" id="PS50158"/>
    </source>
</evidence>
<accession>A0A444Y312</accession>
<dbReference type="InterPro" id="IPR007527">
    <property type="entry name" value="Znf_SWIM"/>
</dbReference>
<evidence type="ECO:0008006" key="10">
    <source>
        <dbReference type="Google" id="ProtNLM"/>
    </source>
</evidence>
<sequence length="330" mass="36546">MVVDLESRTCTCRFWQLTGMPCMHAIVAIQDKNDKRPEEYCHDWLTMDAYRRIYCFNVNPIKGQDLWEKTGSPAPVPPPVKIKPGRPTMNRRKDKDEQPVSSKTRMKRKYNPIRCLYCGEVGHNRRTCKVKKQEETTEQARLMQLQLAVVAAPADANAEHAPAAATSNAPTKMIIDQSEGVPVTQESQSLSVFSQDKVRARPPKLHVKKGKATILASPQPAAATTIPISAETIKGTSSATAKKLASFMTFVPTPGFKHPRKKDNDSTEAGSVFILLFRMEELEPKLPIDRGDNPALRPPPAVCILASKPGYLGHLGMQSLFAVTGRSKKC</sequence>
<keyword evidence="2 4" id="KW-0863">Zinc-finger</keyword>
<keyword evidence="9" id="KW-1185">Reference proteome</keyword>
<dbReference type="STRING" id="3818.A0A444Y312"/>
<dbReference type="InterPro" id="IPR001878">
    <property type="entry name" value="Znf_CCHC"/>
</dbReference>
<dbReference type="GO" id="GO:0008270">
    <property type="term" value="F:zinc ion binding"/>
    <property type="evidence" value="ECO:0007669"/>
    <property type="project" value="UniProtKB-KW"/>
</dbReference>